<keyword evidence="2" id="KW-1185">Reference proteome</keyword>
<dbReference type="AlphaFoldDB" id="A0AAD4XC90"/>
<protein>
    <submittedName>
        <fullName evidence="1">Uncharacterized protein</fullName>
    </submittedName>
</protein>
<comment type="caution">
    <text evidence="1">The sequence shown here is derived from an EMBL/GenBank/DDBJ whole genome shotgun (WGS) entry which is preliminary data.</text>
</comment>
<gene>
    <name evidence="1" type="ORF">MKW98_002351</name>
</gene>
<reference evidence="1" key="1">
    <citation type="submission" date="2022-04" db="EMBL/GenBank/DDBJ databases">
        <title>A functionally conserved STORR gene fusion in Papaver species that diverged 16.8 million years ago.</title>
        <authorList>
            <person name="Catania T."/>
        </authorList>
    </citation>
    <scope>NUCLEOTIDE SEQUENCE</scope>
    <source>
        <strain evidence="1">S-188037</strain>
    </source>
</reference>
<dbReference type="GO" id="GO:0051983">
    <property type="term" value="P:regulation of chromosome segregation"/>
    <property type="evidence" value="ECO:0007669"/>
    <property type="project" value="InterPro"/>
</dbReference>
<proteinExistence type="predicted"/>
<dbReference type="EMBL" id="JAJJMB010012161">
    <property type="protein sequence ID" value="KAI3884959.1"/>
    <property type="molecule type" value="Genomic_DNA"/>
</dbReference>
<organism evidence="1 2">
    <name type="scientific">Papaver atlanticum</name>
    <dbReference type="NCBI Taxonomy" id="357466"/>
    <lineage>
        <taxon>Eukaryota</taxon>
        <taxon>Viridiplantae</taxon>
        <taxon>Streptophyta</taxon>
        <taxon>Embryophyta</taxon>
        <taxon>Tracheophyta</taxon>
        <taxon>Spermatophyta</taxon>
        <taxon>Magnoliopsida</taxon>
        <taxon>Ranunculales</taxon>
        <taxon>Papaveraceae</taxon>
        <taxon>Papaveroideae</taxon>
        <taxon>Papaver</taxon>
    </lineage>
</organism>
<name>A0AAD4XC90_9MAGN</name>
<accession>A0AAD4XC90</accession>
<dbReference type="InterPro" id="IPR044951">
    <property type="entry name" value="SPC24-like"/>
</dbReference>
<dbReference type="PANTHER" id="PTHR35730:SF2">
    <property type="entry name" value="KINETOCHORE PROTEIN SPC24 HOMOLOG-RELATED"/>
    <property type="match status" value="1"/>
</dbReference>
<dbReference type="Proteomes" id="UP001202328">
    <property type="component" value="Unassembled WGS sequence"/>
</dbReference>
<sequence>MGETAKIIGVSGLISYCDDLVRVLQNKKDINNLMQYTDNVELFQSSCDGDFSEVQNSLEAFF</sequence>
<dbReference type="PANTHER" id="PTHR35730">
    <property type="entry name" value="KINETOCHORE PROTEIN SPC24 HOMOLOG-RELATED"/>
    <property type="match status" value="1"/>
</dbReference>
<evidence type="ECO:0000313" key="1">
    <source>
        <dbReference type="EMBL" id="KAI3884959.1"/>
    </source>
</evidence>
<evidence type="ECO:0000313" key="2">
    <source>
        <dbReference type="Proteomes" id="UP001202328"/>
    </source>
</evidence>
<feature type="non-terminal residue" evidence="1">
    <location>
        <position position="62"/>
    </location>
</feature>